<evidence type="ECO:0000313" key="2">
    <source>
        <dbReference type="EMBL" id="HIW09339.1"/>
    </source>
</evidence>
<keyword evidence="2" id="KW-0808">Transferase</keyword>
<dbReference type="InterPro" id="IPR025877">
    <property type="entry name" value="MobA-like_NTP_Trfase"/>
</dbReference>
<protein>
    <submittedName>
        <fullName evidence="2">NTP transferase domain-containing protein</fullName>
    </submittedName>
</protein>
<dbReference type="AlphaFoldDB" id="A0A9D1QB23"/>
<organism evidence="2 3">
    <name type="scientific">Candidatus Faecalibacterium intestinigallinarum</name>
    <dbReference type="NCBI Taxonomy" id="2838581"/>
    <lineage>
        <taxon>Bacteria</taxon>
        <taxon>Bacillati</taxon>
        <taxon>Bacillota</taxon>
        <taxon>Clostridia</taxon>
        <taxon>Eubacteriales</taxon>
        <taxon>Oscillospiraceae</taxon>
        <taxon>Faecalibacterium</taxon>
    </lineage>
</organism>
<dbReference type="Proteomes" id="UP000823933">
    <property type="component" value="Unassembled WGS sequence"/>
</dbReference>
<evidence type="ECO:0000313" key="3">
    <source>
        <dbReference type="Proteomes" id="UP000823933"/>
    </source>
</evidence>
<dbReference type="SUPFAM" id="SSF53448">
    <property type="entry name" value="Nucleotide-diphospho-sugar transferases"/>
    <property type="match status" value="1"/>
</dbReference>
<evidence type="ECO:0000259" key="1">
    <source>
        <dbReference type="Pfam" id="PF12804"/>
    </source>
</evidence>
<reference evidence="2" key="1">
    <citation type="journal article" date="2021" name="PeerJ">
        <title>Extensive microbial diversity within the chicken gut microbiome revealed by metagenomics and culture.</title>
        <authorList>
            <person name="Gilroy R."/>
            <person name="Ravi A."/>
            <person name="Getino M."/>
            <person name="Pursley I."/>
            <person name="Horton D.L."/>
            <person name="Alikhan N.F."/>
            <person name="Baker D."/>
            <person name="Gharbi K."/>
            <person name="Hall N."/>
            <person name="Watson M."/>
            <person name="Adriaenssens E.M."/>
            <person name="Foster-Nyarko E."/>
            <person name="Jarju S."/>
            <person name="Secka A."/>
            <person name="Antonio M."/>
            <person name="Oren A."/>
            <person name="Chaudhuri R.R."/>
            <person name="La Ragione R."/>
            <person name="Hildebrand F."/>
            <person name="Pallen M.J."/>
        </authorList>
    </citation>
    <scope>NUCLEOTIDE SEQUENCE</scope>
    <source>
        <strain evidence="2">ChiHcolR34-3080</strain>
    </source>
</reference>
<feature type="domain" description="MobA-like NTP transferase" evidence="1">
    <location>
        <begin position="7"/>
        <end position="60"/>
    </location>
</feature>
<dbReference type="GO" id="GO:0016779">
    <property type="term" value="F:nucleotidyltransferase activity"/>
    <property type="evidence" value="ECO:0007669"/>
    <property type="project" value="UniProtKB-ARBA"/>
</dbReference>
<dbReference type="Gene3D" id="3.90.550.10">
    <property type="entry name" value="Spore Coat Polysaccharide Biosynthesis Protein SpsA, Chain A"/>
    <property type="match status" value="1"/>
</dbReference>
<sequence>MAKPVLVVLAAGMGSRYGGMKQLDPVGPGGQIIIDYSIYDARRAGFEKVIFIIRRENEADFRAVIGDRLSRLMEVEYAFQALDDLPAPYAVPEGRTKPFGTGQAVLSARSLVDGPFAVINADDYYGPEAFREVYNYLSTHQDGDKYQYCMVGYQVKNTVTANGSVSRGVCEVGPDGMLESVTERTKIVQAPDGAIRYADGDAWVDLPGDTLVSMGCWGLTASFMREAEARFAAFLAGNLPSNPLKCEYFLPTIVSDLIAEDKAQVKMLRSRDKWYGVTYREDKPGVVAALARLTAEGVYPETF</sequence>
<dbReference type="InterPro" id="IPR029044">
    <property type="entry name" value="Nucleotide-diphossugar_trans"/>
</dbReference>
<comment type="caution">
    <text evidence="2">The sequence shown here is derived from an EMBL/GenBank/DDBJ whole genome shotgun (WGS) entry which is preliminary data.</text>
</comment>
<dbReference type="Pfam" id="PF12804">
    <property type="entry name" value="NTP_transf_3"/>
    <property type="match status" value="1"/>
</dbReference>
<accession>A0A9D1QB23</accession>
<proteinExistence type="predicted"/>
<reference evidence="2" key="2">
    <citation type="submission" date="2021-04" db="EMBL/GenBank/DDBJ databases">
        <authorList>
            <person name="Gilroy R."/>
        </authorList>
    </citation>
    <scope>NUCLEOTIDE SEQUENCE</scope>
    <source>
        <strain evidence="2">ChiHcolR34-3080</strain>
    </source>
</reference>
<gene>
    <name evidence="2" type="ORF">H9890_08085</name>
</gene>
<name>A0A9D1QB23_9FIRM</name>
<dbReference type="EMBL" id="DXHQ01000095">
    <property type="protein sequence ID" value="HIW09339.1"/>
    <property type="molecule type" value="Genomic_DNA"/>
</dbReference>